<proteinExistence type="predicted"/>
<dbReference type="OrthoDB" id="10000543at2759"/>
<protein>
    <recommendedName>
        <fullName evidence="2">PLL-like beta propeller domain-containing protein</fullName>
    </recommendedName>
</protein>
<reference evidence="3" key="1">
    <citation type="submission" date="2023-01" db="EMBL/GenBank/DDBJ databases">
        <title>Genome assembly of the deep-sea coral Lophelia pertusa.</title>
        <authorList>
            <person name="Herrera S."/>
            <person name="Cordes E."/>
        </authorList>
    </citation>
    <scope>NUCLEOTIDE SEQUENCE</scope>
    <source>
        <strain evidence="3">USNM1676648</strain>
        <tissue evidence="3">Polyp</tissue>
    </source>
</reference>
<name>A0A9W9ZE95_9CNID</name>
<dbReference type="SUPFAM" id="SSF89372">
    <property type="entry name" value="Fucose-specific lectin"/>
    <property type="match status" value="1"/>
</dbReference>
<dbReference type="AlphaFoldDB" id="A0A9W9ZE95"/>
<dbReference type="EMBL" id="MU826355">
    <property type="protein sequence ID" value="KAJ7379805.1"/>
    <property type="molecule type" value="Genomic_DNA"/>
</dbReference>
<sequence>MTSSRILFLFMLTMYTSTFLSHSRETSKGAMEDRLAVLENMRPPVEFVFAFHTNEGKLRYKQYLKGKWSSWQDMGSPEGKSVISNPVAAHDANNQTNVFCLCDDGQVYYKKQDADKLVDFGKWLALDGPKIPFEAGVTLNGKDTLSVLNYQKKLTVFSRSVTKASHLYWAQEVNGNWSGWALIGGSSVSLKSDVAVALNGFSKYLEAFAIMENNKMYRTWQTDPTKWVSWDETGYGAPETQHAPVVHQMSHSVFNGILNVFIYGNDGYLHHIWQTTCDKVPNPWGWCTWSVWYKISNTIPAAVPSSNPLSIGANIHLGIEVFTVGKEGGLWHMWELERGGVWNSWEFVGRPASAIASHPTIMNDDKGWWAAYALSAADDVDVVEQNRSLVLSASNVPFGSPVTASWTVPVDEATNKDWIGVYPSGADNHMYVDYYYVGGGQNPNKDAIPKGSLTFKSYLPNGKYDYRYLVNKRFFDAVSSSLTIFNATADKEWVQVYRGIAAGLGKEGFNFEKCVEDGNHTVALFKESFAAFQNNDIFKGLQLFGTALMDIVKAFEDCGETDIAKALEKIAKDFINCVEGNCVNFVIDAVKEILILFENVIEIYGDIQGASNSFQIKAYEQGGYCIGRVVDVCIAIPSHY</sequence>
<dbReference type="InterPro" id="IPR058502">
    <property type="entry name" value="PLL-like_beta-prop"/>
</dbReference>
<evidence type="ECO:0000256" key="1">
    <source>
        <dbReference type="SAM" id="SignalP"/>
    </source>
</evidence>
<dbReference type="CDD" id="cd22954">
    <property type="entry name" value="PLL_lectin"/>
    <property type="match status" value="1"/>
</dbReference>
<evidence type="ECO:0000313" key="4">
    <source>
        <dbReference type="Proteomes" id="UP001163046"/>
    </source>
</evidence>
<dbReference type="Pfam" id="PF26607">
    <property type="entry name" value="DUF8189"/>
    <property type="match status" value="1"/>
</dbReference>
<keyword evidence="1" id="KW-0732">Signal</keyword>
<comment type="caution">
    <text evidence="3">The sequence shown here is derived from an EMBL/GenBank/DDBJ whole genome shotgun (WGS) entry which is preliminary data.</text>
</comment>
<evidence type="ECO:0000313" key="3">
    <source>
        <dbReference type="EMBL" id="KAJ7379805.1"/>
    </source>
</evidence>
<feature type="domain" description="PLL-like beta propeller" evidence="2">
    <location>
        <begin position="65"/>
        <end position="295"/>
    </location>
</feature>
<dbReference type="PANTHER" id="PTHR35362">
    <property type="entry name" value="ANK_REP_REGION DOMAIN-CONTAINING PROTEIN"/>
    <property type="match status" value="1"/>
</dbReference>
<feature type="signal peptide" evidence="1">
    <location>
        <begin position="1"/>
        <end position="18"/>
    </location>
</feature>
<organism evidence="3 4">
    <name type="scientific">Desmophyllum pertusum</name>
    <dbReference type="NCBI Taxonomy" id="174260"/>
    <lineage>
        <taxon>Eukaryota</taxon>
        <taxon>Metazoa</taxon>
        <taxon>Cnidaria</taxon>
        <taxon>Anthozoa</taxon>
        <taxon>Hexacorallia</taxon>
        <taxon>Scleractinia</taxon>
        <taxon>Caryophylliina</taxon>
        <taxon>Caryophylliidae</taxon>
        <taxon>Desmophyllum</taxon>
    </lineage>
</organism>
<dbReference type="CDD" id="cd22935">
    <property type="entry name" value="SctA-like"/>
    <property type="match status" value="1"/>
</dbReference>
<accession>A0A9W9ZE95</accession>
<keyword evidence="4" id="KW-1185">Reference proteome</keyword>
<feature type="chain" id="PRO_5040733803" description="PLL-like beta propeller domain-containing protein" evidence="1">
    <location>
        <begin position="19"/>
        <end position="640"/>
    </location>
</feature>
<gene>
    <name evidence="3" type="ORF">OS493_012552</name>
</gene>
<evidence type="ECO:0000259" key="2">
    <source>
        <dbReference type="Pfam" id="PF26607"/>
    </source>
</evidence>
<dbReference type="Proteomes" id="UP001163046">
    <property type="component" value="Unassembled WGS sequence"/>
</dbReference>
<dbReference type="Gene3D" id="2.120.10.70">
    <property type="entry name" value="Fucose-specific lectin"/>
    <property type="match status" value="1"/>
</dbReference>
<dbReference type="PANTHER" id="PTHR35362:SF1">
    <property type="entry name" value="SKICH DOMAIN-CONTAINING PROTEIN"/>
    <property type="match status" value="1"/>
</dbReference>